<reference evidence="1 2" key="1">
    <citation type="submission" date="2024-08" db="EMBL/GenBank/DDBJ databases">
        <title>Insights into the chromosomal genome structure of Flemingia macrophylla.</title>
        <authorList>
            <person name="Ding Y."/>
            <person name="Zhao Y."/>
            <person name="Bi W."/>
            <person name="Wu M."/>
            <person name="Zhao G."/>
            <person name="Gong Y."/>
            <person name="Li W."/>
            <person name="Zhang P."/>
        </authorList>
    </citation>
    <scope>NUCLEOTIDE SEQUENCE [LARGE SCALE GENOMIC DNA]</scope>
    <source>
        <strain evidence="1">DYQJB</strain>
        <tissue evidence="1">Leaf</tissue>
    </source>
</reference>
<sequence>MLSYNCLNRQNSVCNKIVRPSSVEPAGGVALRPLKVVMVRVNSVSGSYILCCDSYGVKYVASSSAVLANSKVLDHFVGMGFSREMVSKVIQEYGEENEAKLLEELLTYTDIEKNISDSENDDTLWTLVKMGYKQEEALIAIERLVIKEPLTHNHRSKRSLRGVIPKATNLCGCGRNVGWEDHLKNNNSTLGCQNVPVEMGTHFILFQVGIEMRMDFLFEQR</sequence>
<comment type="caution">
    <text evidence="1">The sequence shown here is derived from an EMBL/GenBank/DDBJ whole genome shotgun (WGS) entry which is preliminary data.</text>
</comment>
<keyword evidence="2" id="KW-1185">Reference proteome</keyword>
<evidence type="ECO:0008006" key="3">
    <source>
        <dbReference type="Google" id="ProtNLM"/>
    </source>
</evidence>
<dbReference type="EMBL" id="JBGMDY010000011">
    <property type="protein sequence ID" value="KAL2318388.1"/>
    <property type="molecule type" value="Genomic_DNA"/>
</dbReference>
<name>A0ABD1L4E5_9FABA</name>
<accession>A0ABD1L4E5</accession>
<evidence type="ECO:0000313" key="1">
    <source>
        <dbReference type="EMBL" id="KAL2318388.1"/>
    </source>
</evidence>
<gene>
    <name evidence="1" type="ORF">Fmac_032264</name>
</gene>
<evidence type="ECO:0000313" key="2">
    <source>
        <dbReference type="Proteomes" id="UP001603857"/>
    </source>
</evidence>
<protein>
    <recommendedName>
        <fullName evidence="3">UBA domain-containing protein</fullName>
    </recommendedName>
</protein>
<dbReference type="Proteomes" id="UP001603857">
    <property type="component" value="Unassembled WGS sequence"/>
</dbReference>
<dbReference type="AlphaFoldDB" id="A0ABD1L4E5"/>
<organism evidence="1 2">
    <name type="scientific">Flemingia macrophylla</name>
    <dbReference type="NCBI Taxonomy" id="520843"/>
    <lineage>
        <taxon>Eukaryota</taxon>
        <taxon>Viridiplantae</taxon>
        <taxon>Streptophyta</taxon>
        <taxon>Embryophyta</taxon>
        <taxon>Tracheophyta</taxon>
        <taxon>Spermatophyta</taxon>
        <taxon>Magnoliopsida</taxon>
        <taxon>eudicotyledons</taxon>
        <taxon>Gunneridae</taxon>
        <taxon>Pentapetalae</taxon>
        <taxon>rosids</taxon>
        <taxon>fabids</taxon>
        <taxon>Fabales</taxon>
        <taxon>Fabaceae</taxon>
        <taxon>Papilionoideae</taxon>
        <taxon>50 kb inversion clade</taxon>
        <taxon>NPAAA clade</taxon>
        <taxon>indigoferoid/millettioid clade</taxon>
        <taxon>Phaseoleae</taxon>
        <taxon>Flemingia</taxon>
    </lineage>
</organism>
<proteinExistence type="predicted"/>